<dbReference type="PROSITE" id="PS51192">
    <property type="entry name" value="HELICASE_ATP_BIND_1"/>
    <property type="match status" value="1"/>
</dbReference>
<reference evidence="8" key="3">
    <citation type="submission" date="2025-09" db="UniProtKB">
        <authorList>
            <consortium name="Ensembl"/>
        </authorList>
    </citation>
    <scope>IDENTIFICATION</scope>
</reference>
<dbReference type="InterPro" id="IPR049730">
    <property type="entry name" value="SNF2/RAD54-like_C"/>
</dbReference>
<proteinExistence type="predicted"/>
<feature type="region of interest" description="Disordered" evidence="5">
    <location>
        <begin position="1"/>
        <end position="20"/>
    </location>
</feature>
<dbReference type="InterPro" id="IPR000330">
    <property type="entry name" value="SNF2_N"/>
</dbReference>
<dbReference type="InterPro" id="IPR001650">
    <property type="entry name" value="Helicase_C-like"/>
</dbReference>
<organism evidence="8 9">
    <name type="scientific">Anabas testudineus</name>
    <name type="common">Climbing perch</name>
    <name type="synonym">Anthias testudineus</name>
    <dbReference type="NCBI Taxonomy" id="64144"/>
    <lineage>
        <taxon>Eukaryota</taxon>
        <taxon>Metazoa</taxon>
        <taxon>Chordata</taxon>
        <taxon>Craniata</taxon>
        <taxon>Vertebrata</taxon>
        <taxon>Euteleostomi</taxon>
        <taxon>Actinopterygii</taxon>
        <taxon>Neopterygii</taxon>
        <taxon>Teleostei</taxon>
        <taxon>Neoteleostei</taxon>
        <taxon>Acanthomorphata</taxon>
        <taxon>Anabantaria</taxon>
        <taxon>Anabantiformes</taxon>
        <taxon>Anabantoidei</taxon>
        <taxon>Anabantidae</taxon>
        <taxon>Anabas</taxon>
    </lineage>
</organism>
<dbReference type="Pfam" id="PF00271">
    <property type="entry name" value="Helicase_C"/>
    <property type="match status" value="1"/>
</dbReference>
<dbReference type="SUPFAM" id="SSF52540">
    <property type="entry name" value="P-loop containing nucleoside triphosphate hydrolases"/>
    <property type="match status" value="2"/>
</dbReference>
<feature type="region of interest" description="Disordered" evidence="5">
    <location>
        <begin position="54"/>
        <end position="75"/>
    </location>
</feature>
<evidence type="ECO:0000259" key="7">
    <source>
        <dbReference type="PROSITE" id="PS51194"/>
    </source>
</evidence>
<dbReference type="AlphaFoldDB" id="A0A7N6FFY2"/>
<dbReference type="GO" id="GO:0000724">
    <property type="term" value="P:double-strand break repair via homologous recombination"/>
    <property type="evidence" value="ECO:0007669"/>
    <property type="project" value="TreeGrafter"/>
</dbReference>
<dbReference type="InterPro" id="IPR050496">
    <property type="entry name" value="SNF2_RAD54_helicase_repair"/>
</dbReference>
<dbReference type="FunFam" id="3.40.50.10810:FF:000020">
    <property type="entry name" value="DNA repair and recombination protein RAD54B"/>
    <property type="match status" value="1"/>
</dbReference>
<accession>A0A7N6FFY2</accession>
<evidence type="ECO:0000313" key="8">
    <source>
        <dbReference type="Ensembl" id="ENSATEP00000058635.1"/>
    </source>
</evidence>
<keyword evidence="9" id="KW-1185">Reference proteome</keyword>
<sequence>MRRSGAPSQLSGNAMKKPRFVAPGASTSCVLAGSKPLNPKLGLGNVLDKLCHRGSRKASKSPQTPQPPAGPDSGCSQDGVRYFSVMWCKASKKKHKRWEGDAVLVTRGRTATLKDMEGKDIGKGSGYKVSELASLAEGQTLMIGGKEVEVMEVISPEDFARGRCFQEVQVEKEEPHTKSALLPPRRLASKPFCPPSLLGGAEHPGTKPKTEHICRPQHDPMAPGALVMPRPSPNHQWSENKSGLPVVDVVLDPHLTTHLRPHQRDGLLFLYECVMGMRAVGRYGAILADEMGLGKTLQSVAVTWTLLKQGPYGGKPVAKRVLVVTPGSLVQNWGAEFNKWLGRERISVFTVDQDHRIEQFVLSPLHSVLVISYEMLLRCLEQVQKVEFGLIICDEGHRLKNSSIKTSSALSSLSCNRRVILTGTPVQNDLQEFYAIIEFVNPGILGSSTAYKKVYEEPILRSRQPSCTEEERLLGEERAAELSRLTGMFILRRTQEIINRYLPPRLDWTLFCNPSPLQLELYRHLLCHRVFRACLQGSSQAHTHLACITALKKLCNHPGLLHSTVKVATDYGTVESSLYDGLVDLFPESYSSGGLSTADSGKLLVLSDLLTAIREISPSDRVVVVSNYTQTLDLLQDLCVHVGYTFCRLDGNTPTGQRQRLVDSFNSPYSQNFLFLLSSKAGGVGLNLIGASHLVLYDIDWNPANDIQAMARVWRDGQKKTVHIYRLLTAGTIEERIFQRQVSKQGLSGTVVDLGKGADHTNFSTNELRDLFSLTDTPSLTHDLLNCSCSMDGSVPGRHKVSDRPCQLGRQGDRGGAAQKHLSMSELMQWRHFSGDTHTFSDLYLDQARDHITFAFQTTISHSVQ</sequence>
<dbReference type="InterPro" id="IPR027417">
    <property type="entry name" value="P-loop_NTPase"/>
</dbReference>
<dbReference type="Pfam" id="PF00176">
    <property type="entry name" value="SNF2-rel_dom"/>
    <property type="match status" value="1"/>
</dbReference>
<evidence type="ECO:0000256" key="4">
    <source>
        <dbReference type="ARBA" id="ARBA00022840"/>
    </source>
</evidence>
<name>A0A7N6FFY2_ANATE</name>
<evidence type="ECO:0000313" key="9">
    <source>
        <dbReference type="Proteomes" id="UP000265040"/>
    </source>
</evidence>
<evidence type="ECO:0000256" key="3">
    <source>
        <dbReference type="ARBA" id="ARBA00022806"/>
    </source>
</evidence>
<keyword evidence="3" id="KW-0347">Helicase</keyword>
<dbReference type="PANTHER" id="PTHR45629">
    <property type="entry name" value="SNF2/RAD54 FAMILY MEMBER"/>
    <property type="match status" value="1"/>
</dbReference>
<dbReference type="GO" id="GO:0015616">
    <property type="term" value="F:DNA translocase activity"/>
    <property type="evidence" value="ECO:0007669"/>
    <property type="project" value="TreeGrafter"/>
</dbReference>
<dbReference type="PROSITE" id="PS51194">
    <property type="entry name" value="HELICASE_CTER"/>
    <property type="match status" value="1"/>
</dbReference>
<dbReference type="CDD" id="cd18793">
    <property type="entry name" value="SF2_C_SNF"/>
    <property type="match status" value="1"/>
</dbReference>
<dbReference type="GO" id="GO:0007131">
    <property type="term" value="P:reciprocal meiotic recombination"/>
    <property type="evidence" value="ECO:0007669"/>
    <property type="project" value="TreeGrafter"/>
</dbReference>
<evidence type="ECO:0000256" key="1">
    <source>
        <dbReference type="ARBA" id="ARBA00022741"/>
    </source>
</evidence>
<dbReference type="SMART" id="SM00487">
    <property type="entry name" value="DEXDc"/>
    <property type="match status" value="1"/>
</dbReference>
<dbReference type="GO" id="GO:0016787">
    <property type="term" value="F:hydrolase activity"/>
    <property type="evidence" value="ECO:0007669"/>
    <property type="project" value="UniProtKB-KW"/>
</dbReference>
<dbReference type="GO" id="GO:0005524">
    <property type="term" value="F:ATP binding"/>
    <property type="evidence" value="ECO:0007669"/>
    <property type="project" value="UniProtKB-KW"/>
</dbReference>
<dbReference type="GO" id="GO:0004386">
    <property type="term" value="F:helicase activity"/>
    <property type="evidence" value="ECO:0007669"/>
    <property type="project" value="UniProtKB-KW"/>
</dbReference>
<dbReference type="Ensembl" id="ENSATET00000041480.1">
    <property type="protein sequence ID" value="ENSATEP00000058635.1"/>
    <property type="gene ID" value="ENSATEG00000001527.3"/>
</dbReference>
<protein>
    <recommendedName>
        <fullName evidence="10">RAD54 homolog B</fullName>
    </recommendedName>
</protein>
<dbReference type="Gene3D" id="3.40.50.300">
    <property type="entry name" value="P-loop containing nucleotide triphosphate hydrolases"/>
    <property type="match status" value="1"/>
</dbReference>
<evidence type="ECO:0008006" key="10">
    <source>
        <dbReference type="Google" id="ProtNLM"/>
    </source>
</evidence>
<evidence type="ECO:0000256" key="5">
    <source>
        <dbReference type="SAM" id="MobiDB-lite"/>
    </source>
</evidence>
<dbReference type="FunFam" id="3.40.50.300:FF:000332">
    <property type="entry name" value="DNA repair and recombination protein RAD54-like"/>
    <property type="match status" value="1"/>
</dbReference>
<reference evidence="8" key="1">
    <citation type="submission" date="2021-04" db="EMBL/GenBank/DDBJ databases">
        <authorList>
            <consortium name="Wellcome Sanger Institute Data Sharing"/>
        </authorList>
    </citation>
    <scope>NUCLEOTIDE SEQUENCE [LARGE SCALE GENOMIC DNA]</scope>
</reference>
<evidence type="ECO:0000259" key="6">
    <source>
        <dbReference type="PROSITE" id="PS51192"/>
    </source>
</evidence>
<dbReference type="SMART" id="SM00490">
    <property type="entry name" value="HELICc"/>
    <property type="match status" value="1"/>
</dbReference>
<feature type="domain" description="Helicase C-terminal" evidence="7">
    <location>
        <begin position="605"/>
        <end position="769"/>
    </location>
</feature>
<keyword evidence="1" id="KW-0547">Nucleotide-binding</keyword>
<dbReference type="InterPro" id="IPR014001">
    <property type="entry name" value="Helicase_ATP-bd"/>
</dbReference>
<dbReference type="Gene3D" id="3.40.50.10810">
    <property type="entry name" value="Tandem AAA-ATPase domain"/>
    <property type="match status" value="1"/>
</dbReference>
<keyword evidence="2" id="KW-0378">Hydrolase</keyword>
<dbReference type="GO" id="GO:0005634">
    <property type="term" value="C:nucleus"/>
    <property type="evidence" value="ECO:0007669"/>
    <property type="project" value="TreeGrafter"/>
</dbReference>
<feature type="compositionally biased region" description="Polar residues" evidence="5">
    <location>
        <begin position="1"/>
        <end position="12"/>
    </location>
</feature>
<dbReference type="Gene3D" id="1.20.120.850">
    <property type="entry name" value="SWI2/SNF2 ATPases, N-terminal domain"/>
    <property type="match status" value="1"/>
</dbReference>
<dbReference type="PANTHER" id="PTHR45629:SF7">
    <property type="entry name" value="DNA EXCISION REPAIR PROTEIN ERCC-6-RELATED"/>
    <property type="match status" value="1"/>
</dbReference>
<feature type="domain" description="Helicase ATP-binding" evidence="6">
    <location>
        <begin position="276"/>
        <end position="443"/>
    </location>
</feature>
<dbReference type="Proteomes" id="UP000265040">
    <property type="component" value="Chromosome 16"/>
</dbReference>
<dbReference type="InterPro" id="IPR038718">
    <property type="entry name" value="SNF2-like_sf"/>
</dbReference>
<dbReference type="GeneTree" id="ENSGT00940000156966"/>
<gene>
    <name evidence="8" type="primary">RAD54B</name>
</gene>
<reference evidence="8" key="2">
    <citation type="submission" date="2025-08" db="UniProtKB">
        <authorList>
            <consortium name="Ensembl"/>
        </authorList>
    </citation>
    <scope>IDENTIFICATION</scope>
</reference>
<evidence type="ECO:0000256" key="2">
    <source>
        <dbReference type="ARBA" id="ARBA00022801"/>
    </source>
</evidence>
<keyword evidence="4" id="KW-0067">ATP-binding</keyword>